<keyword evidence="3" id="KW-0997">Cell inner membrane</keyword>
<accession>A0ABU9Q1L0</accession>
<gene>
    <name evidence="8" type="ORF">V8G57_22210</name>
</gene>
<proteinExistence type="predicted"/>
<dbReference type="InterPro" id="IPR007498">
    <property type="entry name" value="PqiA-like"/>
</dbReference>
<evidence type="ECO:0000256" key="5">
    <source>
        <dbReference type="ARBA" id="ARBA00022989"/>
    </source>
</evidence>
<keyword evidence="4 7" id="KW-0812">Transmembrane</keyword>
<keyword evidence="5 7" id="KW-1133">Transmembrane helix</keyword>
<dbReference type="InterPro" id="IPR051800">
    <property type="entry name" value="PqiA-PqiB_transport"/>
</dbReference>
<dbReference type="PANTHER" id="PTHR30462">
    <property type="entry name" value="INTERMEMBRANE TRANSPORT PROTEIN PQIB-RELATED"/>
    <property type="match status" value="1"/>
</dbReference>
<protein>
    <submittedName>
        <fullName evidence="8">Paraquat-inducible protein A</fullName>
    </submittedName>
</protein>
<dbReference type="RefSeq" id="WP_342831250.1">
    <property type="nucleotide sequence ID" value="NZ_JBANDC010000020.1"/>
</dbReference>
<dbReference type="Pfam" id="PF04403">
    <property type="entry name" value="PqiA"/>
    <property type="match status" value="1"/>
</dbReference>
<keyword evidence="2" id="KW-1003">Cell membrane</keyword>
<reference evidence="8 9" key="1">
    <citation type="submission" date="2024-02" db="EMBL/GenBank/DDBJ databases">
        <title>Draft genome sequence of Collimonas sp. strain H4R21, an effective mineral-weathering bacterial strain isolated from the beech rhizosphere.</title>
        <authorList>
            <person name="Morin E."/>
            <person name="Uroz S."/>
            <person name="Leveau J.H.J."/>
            <person name="Kumar R."/>
            <person name="Rey M.W."/>
            <person name="Pham J."/>
        </authorList>
    </citation>
    <scope>NUCLEOTIDE SEQUENCE [LARGE SCALE GENOMIC DNA]</scope>
    <source>
        <strain evidence="8 9">H4R21</strain>
    </source>
</reference>
<sequence>MSMPPTAAPTTASMGLASCHACNLLIPRAPEGRPCPRCGAAVHRRKPDSLARTWSFLIAAAILYIPANLLPMIITQSVFETSRDTILSGIAYLWIADAKALAILVLAASVVVPLLKMMALTLLLLSVHFRCSWRIRQQTQLYRLLETVGRWSMLDIFVVAMLASLVRAGKLATIVPGPGALAFAAVVVLTMLASLSFDPRLLWDALDARND</sequence>
<evidence type="ECO:0000256" key="1">
    <source>
        <dbReference type="ARBA" id="ARBA00004533"/>
    </source>
</evidence>
<evidence type="ECO:0000313" key="8">
    <source>
        <dbReference type="EMBL" id="MEM4990120.1"/>
    </source>
</evidence>
<evidence type="ECO:0000256" key="3">
    <source>
        <dbReference type="ARBA" id="ARBA00022519"/>
    </source>
</evidence>
<dbReference type="Proteomes" id="UP001495910">
    <property type="component" value="Unassembled WGS sequence"/>
</dbReference>
<evidence type="ECO:0000256" key="7">
    <source>
        <dbReference type="SAM" id="Phobius"/>
    </source>
</evidence>
<evidence type="ECO:0000256" key="6">
    <source>
        <dbReference type="ARBA" id="ARBA00023136"/>
    </source>
</evidence>
<name>A0ABU9Q1L0_9BURK</name>
<comment type="caution">
    <text evidence="8">The sequence shown here is derived from an EMBL/GenBank/DDBJ whole genome shotgun (WGS) entry which is preliminary data.</text>
</comment>
<keyword evidence="6 7" id="KW-0472">Membrane</keyword>
<evidence type="ECO:0000313" key="9">
    <source>
        <dbReference type="Proteomes" id="UP001495910"/>
    </source>
</evidence>
<evidence type="ECO:0000256" key="2">
    <source>
        <dbReference type="ARBA" id="ARBA00022475"/>
    </source>
</evidence>
<dbReference type="PANTHER" id="PTHR30462:SF3">
    <property type="entry name" value="INTERMEMBRANE TRANSPORT PROTEIN PQIA"/>
    <property type="match status" value="1"/>
</dbReference>
<comment type="subcellular location">
    <subcellularLocation>
        <location evidence="1">Cell inner membrane</location>
    </subcellularLocation>
</comment>
<feature type="transmembrane region" description="Helical" evidence="7">
    <location>
        <begin position="54"/>
        <end position="74"/>
    </location>
</feature>
<dbReference type="EMBL" id="JBANDC010000020">
    <property type="protein sequence ID" value="MEM4990120.1"/>
    <property type="molecule type" value="Genomic_DNA"/>
</dbReference>
<organism evidence="8 9">
    <name type="scientific">Collimonas rhizosphaerae</name>
    <dbReference type="NCBI Taxonomy" id="3126357"/>
    <lineage>
        <taxon>Bacteria</taxon>
        <taxon>Pseudomonadati</taxon>
        <taxon>Pseudomonadota</taxon>
        <taxon>Betaproteobacteria</taxon>
        <taxon>Burkholderiales</taxon>
        <taxon>Oxalobacteraceae</taxon>
        <taxon>Collimonas</taxon>
    </lineage>
</organism>
<feature type="transmembrane region" description="Helical" evidence="7">
    <location>
        <begin position="178"/>
        <end position="197"/>
    </location>
</feature>
<feature type="transmembrane region" description="Helical" evidence="7">
    <location>
        <begin position="101"/>
        <end position="127"/>
    </location>
</feature>
<keyword evidence="9" id="KW-1185">Reference proteome</keyword>
<evidence type="ECO:0000256" key="4">
    <source>
        <dbReference type="ARBA" id="ARBA00022692"/>
    </source>
</evidence>